<dbReference type="Gene3D" id="3.90.220.20">
    <property type="entry name" value="DNA methylase specificity domains"/>
    <property type="match status" value="1"/>
</dbReference>
<dbReference type="InterPro" id="IPR052021">
    <property type="entry name" value="Type-I_RS_S_subunit"/>
</dbReference>
<name>A0A6L2R5J5_9BACT</name>
<dbReference type="GO" id="GO:0003677">
    <property type="term" value="F:DNA binding"/>
    <property type="evidence" value="ECO:0007669"/>
    <property type="project" value="UniProtKB-KW"/>
</dbReference>
<dbReference type="Proteomes" id="UP000505077">
    <property type="component" value="Unassembled WGS sequence"/>
</dbReference>
<comment type="similarity">
    <text evidence="1">Belongs to the type-I restriction system S methylase family.</text>
</comment>
<evidence type="ECO:0000256" key="3">
    <source>
        <dbReference type="ARBA" id="ARBA00023125"/>
    </source>
</evidence>
<dbReference type="Pfam" id="PF01420">
    <property type="entry name" value="Methylase_S"/>
    <property type="match status" value="1"/>
</dbReference>
<proteinExistence type="inferred from homology"/>
<dbReference type="InterPro" id="IPR000055">
    <property type="entry name" value="Restrct_endonuc_typeI_TRD"/>
</dbReference>
<keyword evidence="3" id="KW-0238">DNA-binding</keyword>
<dbReference type="EMBL" id="BLLL01000006">
    <property type="protein sequence ID" value="GFH62846.1"/>
    <property type="molecule type" value="Genomic_DNA"/>
</dbReference>
<accession>A0A6L2R5J5</accession>
<dbReference type="GO" id="GO:0009307">
    <property type="term" value="P:DNA restriction-modification system"/>
    <property type="evidence" value="ECO:0007669"/>
    <property type="project" value="UniProtKB-KW"/>
</dbReference>
<dbReference type="PANTHER" id="PTHR30408">
    <property type="entry name" value="TYPE-1 RESTRICTION ENZYME ECOKI SPECIFICITY PROTEIN"/>
    <property type="match status" value="1"/>
</dbReference>
<sequence length="226" mass="25698">MNEATKRELKPKLRFPEFRSAPEWKTRRLGDLLLNHPDYGVNAPAVPYSENLPTYLRITDISDDGHFLSDKKTSVNIDITDGNYLSEGDIVLARTGSVGKSYKYRKEDGKLVFAGFLIRIKPDHSEVNSTFLFNFFYTRQYWNWVAITSARSSQPGINANEYAMLPIPTPPHNEDRDDLLEQQTIADCLSSIDALIAAQTQKLDMLKSHKKGLMQQLFPSLEEARG</sequence>
<reference evidence="5 6" key="1">
    <citation type="journal article" date="2020" name="ISME J.">
        <title>Parallel Reductive Genome Evolution in Desulfovibrio Ectosymbionts Independently Acquired by Trichonympha Protists in the Termite Gut.</title>
        <authorList>
            <person name="Takeuchi M."/>
            <person name="Kuwahara H."/>
            <person name="Murakami T."/>
            <person name="Takahashi K."/>
            <person name="Kajitani R."/>
            <person name="Toyoda A."/>
            <person name="Itoh T."/>
            <person name="Ohkuma M."/>
            <person name="Hongoh Y."/>
        </authorList>
    </citation>
    <scope>NUCLEOTIDE SEQUENCE [LARGE SCALE GENOMIC DNA]</scope>
    <source>
        <strain evidence="5">ZnDsv-02</strain>
    </source>
</reference>
<protein>
    <submittedName>
        <fullName evidence="5">Type I restriction-modification system subunit S</fullName>
    </submittedName>
</protein>
<dbReference type="CDD" id="cd17521">
    <property type="entry name" value="RMtype1_S_Sau13435ORF2165P_TRD2-CR2_like"/>
    <property type="match status" value="1"/>
</dbReference>
<evidence type="ECO:0000256" key="2">
    <source>
        <dbReference type="ARBA" id="ARBA00022747"/>
    </source>
</evidence>
<dbReference type="SUPFAM" id="SSF116734">
    <property type="entry name" value="DNA methylase specificity domain"/>
    <property type="match status" value="1"/>
</dbReference>
<evidence type="ECO:0000259" key="4">
    <source>
        <dbReference type="Pfam" id="PF01420"/>
    </source>
</evidence>
<dbReference type="Gene3D" id="1.10.287.1120">
    <property type="entry name" value="Bipartite methylase S protein"/>
    <property type="match status" value="1"/>
</dbReference>
<keyword evidence="2" id="KW-0680">Restriction system</keyword>
<evidence type="ECO:0000256" key="1">
    <source>
        <dbReference type="ARBA" id="ARBA00010923"/>
    </source>
</evidence>
<dbReference type="AlphaFoldDB" id="A0A6L2R5J5"/>
<dbReference type="InterPro" id="IPR044946">
    <property type="entry name" value="Restrct_endonuc_typeI_TRD_sf"/>
</dbReference>
<comment type="caution">
    <text evidence="5">The sequence shown here is derived from an EMBL/GenBank/DDBJ whole genome shotgun (WGS) entry which is preliminary data.</text>
</comment>
<feature type="domain" description="Type I restriction modification DNA specificity" evidence="4">
    <location>
        <begin position="54"/>
        <end position="206"/>
    </location>
</feature>
<evidence type="ECO:0000313" key="6">
    <source>
        <dbReference type="Proteomes" id="UP000505077"/>
    </source>
</evidence>
<evidence type="ECO:0000313" key="5">
    <source>
        <dbReference type="EMBL" id="GFH62846.1"/>
    </source>
</evidence>
<organism evidence="5 6">
    <name type="scientific">Candidatus Desulfovibrio kirbyi</name>
    <dbReference type="NCBI Taxonomy" id="2696086"/>
    <lineage>
        <taxon>Bacteria</taxon>
        <taxon>Pseudomonadati</taxon>
        <taxon>Thermodesulfobacteriota</taxon>
        <taxon>Desulfovibrionia</taxon>
        <taxon>Desulfovibrionales</taxon>
        <taxon>Desulfovibrionaceae</taxon>
        <taxon>Desulfovibrio</taxon>
    </lineage>
</organism>
<dbReference type="PANTHER" id="PTHR30408:SF12">
    <property type="entry name" value="TYPE I RESTRICTION ENZYME MJAVIII SPECIFICITY SUBUNIT"/>
    <property type="match status" value="1"/>
</dbReference>
<gene>
    <name evidence="5" type="primary">hsdS</name>
    <name evidence="5" type="ORF">ZNDK_0617</name>
</gene>